<dbReference type="KEGG" id="atl:Athai_37450"/>
<keyword evidence="2" id="KW-1185">Reference proteome</keyword>
<evidence type="ECO:0000313" key="1">
    <source>
        <dbReference type="EMBL" id="BCJ36242.1"/>
    </source>
</evidence>
<gene>
    <name evidence="1" type="ORF">Athai_37450</name>
</gene>
<evidence type="ECO:0000313" key="2">
    <source>
        <dbReference type="Proteomes" id="UP000611640"/>
    </source>
</evidence>
<sequence>MGLFARRVQRGRGARAEQAADPADLAHLERFVASRTGVEAYLEPATLMTGQTVILIGHDGEWTRRRLTHPAALAFGRRVGIPVYDVGKLGYPQRMRDYNARQRASH</sequence>
<accession>A0A7R7DRL6</accession>
<organism evidence="1 2">
    <name type="scientific">Actinocatenispora thailandica</name>
    <dbReference type="NCBI Taxonomy" id="227318"/>
    <lineage>
        <taxon>Bacteria</taxon>
        <taxon>Bacillati</taxon>
        <taxon>Actinomycetota</taxon>
        <taxon>Actinomycetes</taxon>
        <taxon>Micromonosporales</taxon>
        <taxon>Micromonosporaceae</taxon>
        <taxon>Actinocatenispora</taxon>
    </lineage>
</organism>
<dbReference type="AlphaFoldDB" id="A0A7R7DRL6"/>
<dbReference type="RefSeq" id="WP_203962646.1">
    <property type="nucleotide sequence ID" value="NZ_AP023355.1"/>
</dbReference>
<dbReference type="EMBL" id="AP023355">
    <property type="protein sequence ID" value="BCJ36242.1"/>
    <property type="molecule type" value="Genomic_DNA"/>
</dbReference>
<proteinExistence type="predicted"/>
<protein>
    <submittedName>
        <fullName evidence="1">Uncharacterized protein</fullName>
    </submittedName>
</protein>
<dbReference type="Proteomes" id="UP000611640">
    <property type="component" value="Chromosome"/>
</dbReference>
<name>A0A7R7DRL6_9ACTN</name>
<reference evidence="1 2" key="1">
    <citation type="submission" date="2020-08" db="EMBL/GenBank/DDBJ databases">
        <title>Whole genome shotgun sequence of Actinocatenispora thailandica NBRC 105041.</title>
        <authorList>
            <person name="Komaki H."/>
            <person name="Tamura T."/>
        </authorList>
    </citation>
    <scope>NUCLEOTIDE SEQUENCE [LARGE SCALE GENOMIC DNA]</scope>
    <source>
        <strain evidence="1 2">NBRC 105041</strain>
    </source>
</reference>